<dbReference type="InterPro" id="IPR036880">
    <property type="entry name" value="Kunitz_BPTI_sf"/>
</dbReference>
<dbReference type="PRINTS" id="PR00759">
    <property type="entry name" value="BASICPTASE"/>
</dbReference>
<dbReference type="PROSITE" id="PS50279">
    <property type="entry name" value="BPTI_KUNITZ_2"/>
    <property type="match status" value="1"/>
</dbReference>
<dbReference type="Gene3D" id="4.10.410.10">
    <property type="entry name" value="Pancreatic trypsin inhibitor Kunitz domain"/>
    <property type="match status" value="1"/>
</dbReference>
<dbReference type="Pfam" id="PF00014">
    <property type="entry name" value="Kunitz_BPTI"/>
    <property type="match status" value="1"/>
</dbReference>
<dbReference type="SMART" id="SM00131">
    <property type="entry name" value="KU"/>
    <property type="match status" value="1"/>
</dbReference>
<name>A0A368GWW1_ANCCA</name>
<dbReference type="AlphaFoldDB" id="A0A368GWW1"/>
<feature type="domain" description="BPTI/Kunitz inhibitor" evidence="1">
    <location>
        <begin position="5"/>
        <end position="58"/>
    </location>
</feature>
<evidence type="ECO:0000313" key="2">
    <source>
        <dbReference type="EMBL" id="RCN48842.1"/>
    </source>
</evidence>
<sequence>MQSRCRQMVDEGRPCKKRQDGIKWTYYQPRDICTRMFYRGCDGNKNRFNSEKECRNACQLH</sequence>
<evidence type="ECO:0000259" key="1">
    <source>
        <dbReference type="PROSITE" id="PS50279"/>
    </source>
</evidence>
<comment type="caution">
    <text evidence="2">The sequence shown here is derived from an EMBL/GenBank/DDBJ whole genome shotgun (WGS) entry which is preliminary data.</text>
</comment>
<accession>A0A368GWW1</accession>
<dbReference type="EMBL" id="JOJR01000042">
    <property type="protein sequence ID" value="RCN48842.1"/>
    <property type="molecule type" value="Genomic_DNA"/>
</dbReference>
<dbReference type="Proteomes" id="UP000252519">
    <property type="component" value="Unassembled WGS sequence"/>
</dbReference>
<keyword evidence="3" id="KW-1185">Reference proteome</keyword>
<proteinExistence type="predicted"/>
<protein>
    <submittedName>
        <fullName evidence="2">Kunitz/Bovine pancreatic trypsin inhibitor domain protein</fullName>
    </submittedName>
</protein>
<reference evidence="2 3" key="1">
    <citation type="submission" date="2014-10" db="EMBL/GenBank/DDBJ databases">
        <title>Draft genome of the hookworm Ancylostoma caninum.</title>
        <authorList>
            <person name="Mitreva M."/>
        </authorList>
    </citation>
    <scope>NUCLEOTIDE SEQUENCE [LARGE SCALE GENOMIC DNA]</scope>
    <source>
        <strain evidence="2 3">Baltimore</strain>
    </source>
</reference>
<gene>
    <name evidence="2" type="ORF">ANCCAN_05125</name>
</gene>
<organism evidence="2 3">
    <name type="scientific">Ancylostoma caninum</name>
    <name type="common">Dog hookworm</name>
    <dbReference type="NCBI Taxonomy" id="29170"/>
    <lineage>
        <taxon>Eukaryota</taxon>
        <taxon>Metazoa</taxon>
        <taxon>Ecdysozoa</taxon>
        <taxon>Nematoda</taxon>
        <taxon>Chromadorea</taxon>
        <taxon>Rhabditida</taxon>
        <taxon>Rhabditina</taxon>
        <taxon>Rhabditomorpha</taxon>
        <taxon>Strongyloidea</taxon>
        <taxon>Ancylostomatidae</taxon>
        <taxon>Ancylostomatinae</taxon>
        <taxon>Ancylostoma</taxon>
    </lineage>
</organism>
<dbReference type="InterPro" id="IPR002223">
    <property type="entry name" value="Kunitz_BPTI"/>
</dbReference>
<dbReference type="STRING" id="29170.A0A368GWW1"/>
<dbReference type="OrthoDB" id="196393at2759"/>
<dbReference type="GO" id="GO:0004867">
    <property type="term" value="F:serine-type endopeptidase inhibitor activity"/>
    <property type="evidence" value="ECO:0007669"/>
    <property type="project" value="InterPro"/>
</dbReference>
<evidence type="ECO:0000313" key="3">
    <source>
        <dbReference type="Proteomes" id="UP000252519"/>
    </source>
</evidence>
<dbReference type="SUPFAM" id="SSF57362">
    <property type="entry name" value="BPTI-like"/>
    <property type="match status" value="1"/>
</dbReference>